<evidence type="ECO:0000256" key="4">
    <source>
        <dbReference type="ARBA" id="ARBA00022833"/>
    </source>
</evidence>
<dbReference type="GO" id="GO:0071013">
    <property type="term" value="C:catalytic step 2 spliceosome"/>
    <property type="evidence" value="ECO:0007669"/>
    <property type="project" value="TreeGrafter"/>
</dbReference>
<evidence type="ECO:0000259" key="7">
    <source>
        <dbReference type="SMART" id="SM00581"/>
    </source>
</evidence>
<feature type="compositionally biased region" description="Polar residues" evidence="6">
    <location>
        <begin position="494"/>
        <end position="504"/>
    </location>
</feature>
<keyword evidence="2" id="KW-0479">Metal-binding</keyword>
<dbReference type="AlphaFoldDB" id="A0A4S2KNT0"/>
<accession>A0A4S2KNT0</accession>
<dbReference type="PANTHER" id="PTHR13316:SF0">
    <property type="entry name" value="ZINC FINGER CCHC DOMAIN-CONTAINING PROTEIN 8"/>
    <property type="match status" value="1"/>
</dbReference>
<dbReference type="GO" id="GO:0008270">
    <property type="term" value="F:zinc ion binding"/>
    <property type="evidence" value="ECO:0007669"/>
    <property type="project" value="UniProtKB-KW"/>
</dbReference>
<evidence type="ECO:0000256" key="5">
    <source>
        <dbReference type="ARBA" id="ARBA00023242"/>
    </source>
</evidence>
<feature type="domain" description="PSP proline-rich" evidence="7">
    <location>
        <begin position="260"/>
        <end position="312"/>
    </location>
</feature>
<proteinExistence type="predicted"/>
<dbReference type="GO" id="GO:0003723">
    <property type="term" value="F:RNA binding"/>
    <property type="evidence" value="ECO:0007669"/>
    <property type="project" value="TreeGrafter"/>
</dbReference>
<dbReference type="Pfam" id="PF04046">
    <property type="entry name" value="PSP"/>
    <property type="match status" value="1"/>
</dbReference>
<keyword evidence="3" id="KW-0863">Zinc-finger</keyword>
<name>A0A4S2KNT0_9HYME</name>
<dbReference type="EMBL" id="QBLH01002112">
    <property type="protein sequence ID" value="TGZ49567.1"/>
    <property type="molecule type" value="Genomic_DNA"/>
</dbReference>
<comment type="caution">
    <text evidence="8">The sequence shown here is derived from an EMBL/GenBank/DDBJ whole genome shotgun (WGS) entry which is preliminary data.</text>
</comment>
<reference evidence="8 9" key="1">
    <citation type="journal article" date="2019" name="Philos. Trans. R. Soc. Lond., B, Biol. Sci.">
        <title>Ant behaviour and brain gene expression of defending hosts depend on the ecological success of the intruding social parasite.</title>
        <authorList>
            <person name="Kaur R."/>
            <person name="Stoldt M."/>
            <person name="Jongepier E."/>
            <person name="Feldmeyer B."/>
            <person name="Menzel F."/>
            <person name="Bornberg-Bauer E."/>
            <person name="Foitzik S."/>
        </authorList>
    </citation>
    <scope>NUCLEOTIDE SEQUENCE [LARGE SCALE GENOMIC DNA]</scope>
    <source>
        <tissue evidence="8">Whole body</tissue>
    </source>
</reference>
<dbReference type="InterPro" id="IPR052115">
    <property type="entry name" value="NEXT_complex_subunit_ZCCHC8"/>
</dbReference>
<keyword evidence="5" id="KW-0539">Nucleus</keyword>
<evidence type="ECO:0000256" key="3">
    <source>
        <dbReference type="ARBA" id="ARBA00022771"/>
    </source>
</evidence>
<evidence type="ECO:0000256" key="2">
    <source>
        <dbReference type="ARBA" id="ARBA00022723"/>
    </source>
</evidence>
<feature type="region of interest" description="Disordered" evidence="6">
    <location>
        <begin position="440"/>
        <end position="506"/>
    </location>
</feature>
<gene>
    <name evidence="8" type="ORF">DBV15_01979</name>
</gene>
<dbReference type="Proteomes" id="UP000310200">
    <property type="component" value="Unassembled WGS sequence"/>
</dbReference>
<comment type="subcellular location">
    <subcellularLocation>
        <location evidence="1">Nucleus</location>
    </subcellularLocation>
</comment>
<sequence length="680" mass="76814">MDSDVRVIDVSMDMDTVPLDPSIEIIDNLEPEVIELDSSCDTVATTYADSKSPVYDSAERVPSPDCERLETLIRHRRDTQSVRSNDVDALPVFKVMFRDESVSRRYRQPVKDFLRALLRKKLPCKKDVNESNLTLEIWDDEVDYKDEEVLVSVENESALNDSVQCDDAQDSLFTIDKRPNVKNDLDIPTYGQKYESTFEEYRETPKDLMPKLNCFNCKGNHNLRDCPLPKNQSNINKNRKEFAAKYSAGVRYHMSEDQRFSHMVPGQLSQKLRKALGLKDNQLPKHIYRMRLLGYPPGWLEEARLQHSGLSLFNSDGIAESDINKEEGEIITNVNKDQYDVKRIYDFPGFNVPPPPGTADDSHMYWVPQMQIMHSKQMMLLNLQGKEADDGYKRKKLKLPPPVNSVNNVEISDMDIEDTEGENIVENVSLNGHFIPPLPKDSVQVPPVQPVPPLPPLPPPPLPPPPPPSEWLHQTTDDSDSQSQELPSFDFADDTTSLTNSPSLSELERRKKALLMEIEETNSQSNSDSVSIKTDSNSLFVSETPFSSITVTPSTSRRSSIQDSIKSDLQCCPDTSLKNDFNTTLNTSISDKVPQFNSTPIRLTSQKSSDTNQASVKSIHLGTPILPSTSPYNKLPSSEKFSKDICNVINFENLPDSTGKYEQMSGVLQRVRSTMARLHE</sequence>
<protein>
    <submittedName>
        <fullName evidence="8">Zinc finger CCHC domain-containing protein 8-like protein</fullName>
    </submittedName>
</protein>
<feature type="compositionally biased region" description="Pro residues" evidence="6">
    <location>
        <begin position="447"/>
        <end position="469"/>
    </location>
</feature>
<keyword evidence="4" id="KW-0862">Zinc</keyword>
<dbReference type="STRING" id="300112.A0A4S2KNT0"/>
<dbReference type="PANTHER" id="PTHR13316">
    <property type="entry name" value="ZINC FINGER, CCHC DOMAIN CONTAINING 8"/>
    <property type="match status" value="1"/>
</dbReference>
<dbReference type="SMART" id="SM00581">
    <property type="entry name" value="PSP"/>
    <property type="match status" value="1"/>
</dbReference>
<evidence type="ECO:0000313" key="9">
    <source>
        <dbReference type="Proteomes" id="UP000310200"/>
    </source>
</evidence>
<evidence type="ECO:0000256" key="6">
    <source>
        <dbReference type="SAM" id="MobiDB-lite"/>
    </source>
</evidence>
<dbReference type="InterPro" id="IPR006568">
    <property type="entry name" value="PSP_pro-rich"/>
</dbReference>
<evidence type="ECO:0000313" key="8">
    <source>
        <dbReference type="EMBL" id="TGZ49567.1"/>
    </source>
</evidence>
<evidence type="ECO:0000256" key="1">
    <source>
        <dbReference type="ARBA" id="ARBA00004123"/>
    </source>
</evidence>
<organism evidence="8 9">
    <name type="scientific">Temnothorax longispinosus</name>
    <dbReference type="NCBI Taxonomy" id="300112"/>
    <lineage>
        <taxon>Eukaryota</taxon>
        <taxon>Metazoa</taxon>
        <taxon>Ecdysozoa</taxon>
        <taxon>Arthropoda</taxon>
        <taxon>Hexapoda</taxon>
        <taxon>Insecta</taxon>
        <taxon>Pterygota</taxon>
        <taxon>Neoptera</taxon>
        <taxon>Endopterygota</taxon>
        <taxon>Hymenoptera</taxon>
        <taxon>Apocrita</taxon>
        <taxon>Aculeata</taxon>
        <taxon>Formicoidea</taxon>
        <taxon>Formicidae</taxon>
        <taxon>Myrmicinae</taxon>
        <taxon>Temnothorax</taxon>
    </lineage>
</organism>
<keyword evidence="9" id="KW-1185">Reference proteome</keyword>